<reference evidence="8" key="1">
    <citation type="journal article" date="2019" name="J. Bacteriol.">
        <title>A Mutagenic Screen Identifies a TonB-Dependent Receptor Required for the Lanthanide Metal Switch in the Type I Methanotroph 'Methylotuvimicrobium buryatense' 5GB1C.</title>
        <authorList>
            <person name="Groom J.D."/>
            <person name="Ford S.M."/>
            <person name="Pesesky M.W."/>
            <person name="Lidstrom M.E."/>
        </authorList>
    </citation>
    <scope>NUCLEOTIDE SEQUENCE [LARGE SCALE GENOMIC DNA]</scope>
    <source>
        <strain evidence="8">5GB1C</strain>
    </source>
</reference>
<sequence>MLEFTPSEAQALIERHREELHRFLVRRIACADTANDLLQDIFLRLINLHSAEPIGNPRAFAYRIAANLAIDHLRKQRETDDIDADEYTQLPDDTAGPERIVFGRQQLELCEQALEELSPLCLKIFTMSRFEGYSHKQIAEELNISVSWVEKNIILALKQCKKALSDA</sequence>
<dbReference type="OrthoDB" id="9797134at2"/>
<keyword evidence="3" id="KW-0731">Sigma factor</keyword>
<dbReference type="InterPro" id="IPR014284">
    <property type="entry name" value="RNA_pol_sigma-70_dom"/>
</dbReference>
<comment type="similarity">
    <text evidence="1">Belongs to the sigma-70 factor family. ECF subfamily.</text>
</comment>
<dbReference type="Pfam" id="PF04542">
    <property type="entry name" value="Sigma70_r2"/>
    <property type="match status" value="1"/>
</dbReference>
<dbReference type="InterPro" id="IPR013325">
    <property type="entry name" value="RNA_pol_sigma_r2"/>
</dbReference>
<dbReference type="STRING" id="675511.GCA_000341735_02626"/>
<evidence type="ECO:0000259" key="5">
    <source>
        <dbReference type="Pfam" id="PF04542"/>
    </source>
</evidence>
<feature type="domain" description="RNA polymerase sigma-70 region 2" evidence="5">
    <location>
        <begin position="12"/>
        <end position="77"/>
    </location>
</feature>
<gene>
    <name evidence="7" type="ORF">EQU24_01900</name>
</gene>
<accession>A0A4P9UJ05</accession>
<evidence type="ECO:0000256" key="3">
    <source>
        <dbReference type="ARBA" id="ARBA00023082"/>
    </source>
</evidence>
<dbReference type="SUPFAM" id="SSF88659">
    <property type="entry name" value="Sigma3 and sigma4 domains of RNA polymerase sigma factors"/>
    <property type="match status" value="1"/>
</dbReference>
<keyword evidence="4" id="KW-0804">Transcription</keyword>
<evidence type="ECO:0000313" key="8">
    <source>
        <dbReference type="Proteomes" id="UP000305881"/>
    </source>
</evidence>
<dbReference type="InterPro" id="IPR007627">
    <property type="entry name" value="RNA_pol_sigma70_r2"/>
</dbReference>
<dbReference type="InterPro" id="IPR039425">
    <property type="entry name" value="RNA_pol_sigma-70-like"/>
</dbReference>
<protein>
    <submittedName>
        <fullName evidence="7">RNA polymerase sigma factor</fullName>
    </submittedName>
</protein>
<dbReference type="InterPro" id="IPR013249">
    <property type="entry name" value="RNA_pol_sigma70_r4_t2"/>
</dbReference>
<evidence type="ECO:0000313" key="7">
    <source>
        <dbReference type="EMBL" id="QCW81142.1"/>
    </source>
</evidence>
<evidence type="ECO:0000256" key="2">
    <source>
        <dbReference type="ARBA" id="ARBA00023015"/>
    </source>
</evidence>
<keyword evidence="2" id="KW-0805">Transcription regulation</keyword>
<keyword evidence="8" id="KW-1185">Reference proteome</keyword>
<feature type="domain" description="RNA polymerase sigma factor 70 region 4 type 2" evidence="6">
    <location>
        <begin position="111"/>
        <end position="160"/>
    </location>
</feature>
<dbReference type="SUPFAM" id="SSF88946">
    <property type="entry name" value="Sigma2 domain of RNA polymerase sigma factors"/>
    <property type="match status" value="1"/>
</dbReference>
<dbReference type="Pfam" id="PF08281">
    <property type="entry name" value="Sigma70_r4_2"/>
    <property type="match status" value="1"/>
</dbReference>
<dbReference type="AlphaFoldDB" id="A0A4P9UJ05"/>
<proteinExistence type="inferred from homology"/>
<dbReference type="Proteomes" id="UP000305881">
    <property type="component" value="Chromosome"/>
</dbReference>
<dbReference type="PANTHER" id="PTHR43133:SF63">
    <property type="entry name" value="RNA POLYMERASE SIGMA FACTOR FECI-RELATED"/>
    <property type="match status" value="1"/>
</dbReference>
<dbReference type="InterPro" id="IPR013324">
    <property type="entry name" value="RNA_pol_sigma_r3/r4-like"/>
</dbReference>
<dbReference type="GO" id="GO:0016987">
    <property type="term" value="F:sigma factor activity"/>
    <property type="evidence" value="ECO:0007669"/>
    <property type="project" value="UniProtKB-KW"/>
</dbReference>
<dbReference type="GO" id="GO:0006352">
    <property type="term" value="P:DNA-templated transcription initiation"/>
    <property type="evidence" value="ECO:0007669"/>
    <property type="project" value="InterPro"/>
</dbReference>
<name>A0A4P9UJ05_METBY</name>
<dbReference type="GO" id="GO:0003677">
    <property type="term" value="F:DNA binding"/>
    <property type="evidence" value="ECO:0007669"/>
    <property type="project" value="InterPro"/>
</dbReference>
<organism evidence="7 8">
    <name type="scientific">Methylotuvimicrobium buryatense</name>
    <name type="common">Methylomicrobium buryatense</name>
    <dbReference type="NCBI Taxonomy" id="95641"/>
    <lineage>
        <taxon>Bacteria</taxon>
        <taxon>Pseudomonadati</taxon>
        <taxon>Pseudomonadota</taxon>
        <taxon>Gammaproteobacteria</taxon>
        <taxon>Methylococcales</taxon>
        <taxon>Methylococcaceae</taxon>
        <taxon>Methylotuvimicrobium</taxon>
    </lineage>
</organism>
<dbReference type="InterPro" id="IPR036388">
    <property type="entry name" value="WH-like_DNA-bd_sf"/>
</dbReference>
<dbReference type="Gene3D" id="1.10.1740.10">
    <property type="match status" value="1"/>
</dbReference>
<dbReference type="NCBIfam" id="TIGR02937">
    <property type="entry name" value="sigma70-ECF"/>
    <property type="match status" value="1"/>
</dbReference>
<dbReference type="EMBL" id="CP035467">
    <property type="protein sequence ID" value="QCW81142.1"/>
    <property type="molecule type" value="Genomic_DNA"/>
</dbReference>
<dbReference type="PANTHER" id="PTHR43133">
    <property type="entry name" value="RNA POLYMERASE ECF-TYPE SIGMA FACTO"/>
    <property type="match status" value="1"/>
</dbReference>
<evidence type="ECO:0000259" key="6">
    <source>
        <dbReference type="Pfam" id="PF08281"/>
    </source>
</evidence>
<dbReference type="Gene3D" id="1.10.10.10">
    <property type="entry name" value="Winged helix-like DNA-binding domain superfamily/Winged helix DNA-binding domain"/>
    <property type="match status" value="1"/>
</dbReference>
<evidence type="ECO:0000256" key="1">
    <source>
        <dbReference type="ARBA" id="ARBA00010641"/>
    </source>
</evidence>
<dbReference type="KEGG" id="mbur:EQU24_01900"/>
<evidence type="ECO:0000256" key="4">
    <source>
        <dbReference type="ARBA" id="ARBA00023163"/>
    </source>
</evidence>
<dbReference type="RefSeq" id="WP_017841129.1">
    <property type="nucleotide sequence ID" value="NZ_CP035467.1"/>
</dbReference>